<dbReference type="AlphaFoldDB" id="A0A0F9GM80"/>
<protein>
    <submittedName>
        <fullName evidence="1">Uncharacterized protein</fullName>
    </submittedName>
</protein>
<reference evidence="1" key="1">
    <citation type="journal article" date="2015" name="Nature">
        <title>Complex archaea that bridge the gap between prokaryotes and eukaryotes.</title>
        <authorList>
            <person name="Spang A."/>
            <person name="Saw J.H."/>
            <person name="Jorgensen S.L."/>
            <person name="Zaremba-Niedzwiedzka K."/>
            <person name="Martijn J."/>
            <person name="Lind A.E."/>
            <person name="van Eijk R."/>
            <person name="Schleper C."/>
            <person name="Guy L."/>
            <person name="Ettema T.J."/>
        </authorList>
    </citation>
    <scope>NUCLEOTIDE SEQUENCE</scope>
</reference>
<evidence type="ECO:0000313" key="1">
    <source>
        <dbReference type="EMBL" id="KKL70520.1"/>
    </source>
</evidence>
<sequence length="61" mass="7108">MSDYAIGVMVDVFEDPITRKHLEGRAMIIDYDPLNADSYRVQFEGEDEAYWRVVLPQEVTL</sequence>
<comment type="caution">
    <text evidence="1">The sequence shown here is derived from an EMBL/GenBank/DDBJ whole genome shotgun (WGS) entry which is preliminary data.</text>
</comment>
<accession>A0A0F9GM80</accession>
<proteinExistence type="predicted"/>
<gene>
    <name evidence="1" type="ORF">LCGC14_2104070</name>
</gene>
<dbReference type="EMBL" id="LAZR01025871">
    <property type="protein sequence ID" value="KKL70520.1"/>
    <property type="molecule type" value="Genomic_DNA"/>
</dbReference>
<name>A0A0F9GM80_9ZZZZ</name>
<organism evidence="1">
    <name type="scientific">marine sediment metagenome</name>
    <dbReference type="NCBI Taxonomy" id="412755"/>
    <lineage>
        <taxon>unclassified sequences</taxon>
        <taxon>metagenomes</taxon>
        <taxon>ecological metagenomes</taxon>
    </lineage>
</organism>